<dbReference type="Proteomes" id="UP000008370">
    <property type="component" value="Unassembled WGS sequence"/>
</dbReference>
<gene>
    <name evidence="1" type="ORF">PHACADRAFT_31550</name>
</gene>
<dbReference type="InParanoid" id="K5WN28"/>
<protein>
    <recommendedName>
        <fullName evidence="3">F-box domain-containing protein</fullName>
    </recommendedName>
</protein>
<dbReference type="KEGG" id="pco:PHACADRAFT_31550"/>
<accession>K5WN28</accession>
<evidence type="ECO:0008006" key="3">
    <source>
        <dbReference type="Google" id="ProtNLM"/>
    </source>
</evidence>
<sequence>MFSLSVWCRIFCHCRTDLSTLRACSTLSKTIHPLPMQLLYHDLTIDLDEEPDTILEERLRNRRHTLRFHRIITWIDHDDDSTVLTIPDILVLLSHTPRCTSLQFISCCIMDNDLRPHDLPVTLMAHLTELHIADVTWSDPTLELARLAHLCPTLKRITVFCITWGSGLSARGAKILPSNVEEIQIAPLDEEQVWRIIPLLKGCRSSLIRLHISVAGSGYRKPLLICFCMMLSRQLLTDPNAAHWVQELAVLKTCSRLETFSWAVRLDDSTPDAVCARSDTWELLLLCIPRCIKKIFAYIDYRTSSILQVGHDSGFTTNIHWSWIDTLVTQYSHLQTFHVYLALPDSGPLHDQLVAFRELITHALPLTTSAGESRSPFT</sequence>
<dbReference type="AlphaFoldDB" id="K5WN28"/>
<dbReference type="GeneID" id="18919683"/>
<proteinExistence type="predicted"/>
<keyword evidence="2" id="KW-1185">Reference proteome</keyword>
<reference evidence="1 2" key="1">
    <citation type="journal article" date="2012" name="BMC Genomics">
        <title>Comparative genomics of the white-rot fungi, Phanerochaete carnosa and P. chrysosporium, to elucidate the genetic basis of the distinct wood types they colonize.</title>
        <authorList>
            <person name="Suzuki H."/>
            <person name="MacDonald J."/>
            <person name="Syed K."/>
            <person name="Salamov A."/>
            <person name="Hori C."/>
            <person name="Aerts A."/>
            <person name="Henrissat B."/>
            <person name="Wiebenga A."/>
            <person name="vanKuyk P.A."/>
            <person name="Barry K."/>
            <person name="Lindquist E."/>
            <person name="LaButti K."/>
            <person name="Lapidus A."/>
            <person name="Lucas S."/>
            <person name="Coutinho P."/>
            <person name="Gong Y."/>
            <person name="Samejima M."/>
            <person name="Mahadevan R."/>
            <person name="Abou-Zaid M."/>
            <person name="de Vries R.P."/>
            <person name="Igarashi K."/>
            <person name="Yadav J.S."/>
            <person name="Grigoriev I.V."/>
            <person name="Master E.R."/>
        </authorList>
    </citation>
    <scope>NUCLEOTIDE SEQUENCE [LARGE SCALE GENOMIC DNA]</scope>
    <source>
        <strain evidence="1 2">HHB-10118-sp</strain>
    </source>
</reference>
<evidence type="ECO:0000313" key="1">
    <source>
        <dbReference type="EMBL" id="EKM51732.1"/>
    </source>
</evidence>
<dbReference type="EMBL" id="JH930476">
    <property type="protein sequence ID" value="EKM51732.1"/>
    <property type="molecule type" value="Genomic_DNA"/>
</dbReference>
<dbReference type="RefSeq" id="XP_007399259.1">
    <property type="nucleotide sequence ID" value="XM_007399197.1"/>
</dbReference>
<name>K5WN28_PHACS</name>
<organism evidence="1 2">
    <name type="scientific">Phanerochaete carnosa (strain HHB-10118-sp)</name>
    <name type="common">White-rot fungus</name>
    <name type="synonym">Peniophora carnosa</name>
    <dbReference type="NCBI Taxonomy" id="650164"/>
    <lineage>
        <taxon>Eukaryota</taxon>
        <taxon>Fungi</taxon>
        <taxon>Dikarya</taxon>
        <taxon>Basidiomycota</taxon>
        <taxon>Agaricomycotina</taxon>
        <taxon>Agaricomycetes</taxon>
        <taxon>Polyporales</taxon>
        <taxon>Phanerochaetaceae</taxon>
        <taxon>Phanerochaete</taxon>
    </lineage>
</organism>
<dbReference type="HOGENOM" id="CLU_731792_0_0_1"/>
<evidence type="ECO:0000313" key="2">
    <source>
        <dbReference type="Proteomes" id="UP000008370"/>
    </source>
</evidence>